<keyword evidence="1" id="KW-1133">Transmembrane helix</keyword>
<organism evidence="2 3">
    <name type="scientific">Luethyella okanaganae</name>
    <dbReference type="NCBI Taxonomy" id="69372"/>
    <lineage>
        <taxon>Bacteria</taxon>
        <taxon>Bacillati</taxon>
        <taxon>Actinomycetota</taxon>
        <taxon>Actinomycetes</taxon>
        <taxon>Micrococcales</taxon>
        <taxon>Microbacteriaceae</taxon>
        <taxon>Luethyella</taxon>
    </lineage>
</organism>
<evidence type="ECO:0000313" key="2">
    <source>
        <dbReference type="EMBL" id="MFC6356763.1"/>
    </source>
</evidence>
<accession>A0ABW1VG45</accession>
<sequence length="156" mass="15911">MRRTHATSLIVFGLVGVVIGYLVDTAAAASGLPVLVPPLSLPFTLVAIGAIVVLLAVPIRRAVKGTSKTRIDPFRAMRVAVLAKASSLSGVLLAGGGIGILLYLLSRSIVPALGSIWLAIATVLGAVVLLVAGLVAEHFCTLPPGDDTEEAKGARV</sequence>
<name>A0ABW1VG45_9MICO</name>
<dbReference type="Proteomes" id="UP001596306">
    <property type="component" value="Unassembled WGS sequence"/>
</dbReference>
<dbReference type="InterPro" id="IPR021517">
    <property type="entry name" value="DUF3180"/>
</dbReference>
<feature type="transmembrane region" description="Helical" evidence="1">
    <location>
        <begin position="39"/>
        <end position="59"/>
    </location>
</feature>
<dbReference type="RefSeq" id="WP_386731729.1">
    <property type="nucleotide sequence ID" value="NZ_JBHSTP010000003.1"/>
</dbReference>
<keyword evidence="1" id="KW-0472">Membrane</keyword>
<comment type="caution">
    <text evidence="2">The sequence shown here is derived from an EMBL/GenBank/DDBJ whole genome shotgun (WGS) entry which is preliminary data.</text>
</comment>
<keyword evidence="1" id="KW-0812">Transmembrane</keyword>
<feature type="transmembrane region" description="Helical" evidence="1">
    <location>
        <begin position="116"/>
        <end position="136"/>
    </location>
</feature>
<reference evidence="3" key="1">
    <citation type="journal article" date="2019" name="Int. J. Syst. Evol. Microbiol.">
        <title>The Global Catalogue of Microorganisms (GCM) 10K type strain sequencing project: providing services to taxonomists for standard genome sequencing and annotation.</title>
        <authorList>
            <consortium name="The Broad Institute Genomics Platform"/>
            <consortium name="The Broad Institute Genome Sequencing Center for Infectious Disease"/>
            <person name="Wu L."/>
            <person name="Ma J."/>
        </authorList>
    </citation>
    <scope>NUCLEOTIDE SEQUENCE [LARGE SCALE GENOMIC DNA]</scope>
    <source>
        <strain evidence="3">CCUG 43304</strain>
    </source>
</reference>
<feature type="transmembrane region" description="Helical" evidence="1">
    <location>
        <begin position="79"/>
        <end position="104"/>
    </location>
</feature>
<gene>
    <name evidence="2" type="ORF">ACFQB0_11670</name>
</gene>
<protein>
    <submittedName>
        <fullName evidence="2">DUF3180 domain-containing protein</fullName>
    </submittedName>
</protein>
<proteinExistence type="predicted"/>
<dbReference type="EMBL" id="JBHSTP010000003">
    <property type="protein sequence ID" value="MFC6356763.1"/>
    <property type="molecule type" value="Genomic_DNA"/>
</dbReference>
<dbReference type="Pfam" id="PF11377">
    <property type="entry name" value="DUF3180"/>
    <property type="match status" value="1"/>
</dbReference>
<keyword evidence="3" id="KW-1185">Reference proteome</keyword>
<evidence type="ECO:0000256" key="1">
    <source>
        <dbReference type="SAM" id="Phobius"/>
    </source>
</evidence>
<evidence type="ECO:0000313" key="3">
    <source>
        <dbReference type="Proteomes" id="UP001596306"/>
    </source>
</evidence>